<organism evidence="3 4">
    <name type="scientific">Bacillus cereus VD196</name>
    <dbReference type="NCBI Taxonomy" id="1053243"/>
    <lineage>
        <taxon>Bacteria</taxon>
        <taxon>Bacillati</taxon>
        <taxon>Bacillota</taxon>
        <taxon>Bacilli</taxon>
        <taxon>Bacillales</taxon>
        <taxon>Bacillaceae</taxon>
        <taxon>Bacillus</taxon>
        <taxon>Bacillus cereus group</taxon>
    </lineage>
</organism>
<dbReference type="PROSITE" id="PS51756">
    <property type="entry name" value="LXG"/>
    <property type="match status" value="1"/>
</dbReference>
<protein>
    <submittedName>
        <fullName evidence="3">Cytoplasmic protein</fullName>
    </submittedName>
</protein>
<comment type="caution">
    <text evidence="3">The sequence shown here is derived from an EMBL/GenBank/DDBJ whole genome shotgun (WGS) entry which is preliminary data.</text>
</comment>
<dbReference type="AlphaFoldDB" id="A0A9W5V9I1"/>
<sequence>MSLNMYLGEVQSQTQSMNAICNATIQSMEQVIQSIDAFAIDTVLQGQTYSSAKSYLVQTFRPLAQGIICLCEELIRQNEAFPNEFQAKVASTDVIEQEIREQIRGINQSITSIEAIEVLTPMPGVGAIVTVLGAMRKKLEEKLEHLYEFNHSSSNNYSTALQLAASITAGLAEVQSGKGFSPVSGTFSTQGLNMDWVSSIQGIIEEQARKNDQSIKDIETNNIIEKKSPVRNAWDDAADSIVGTFETAKKMWEAIQRGSGKAIGDEIESAIALSNMDIGTFINVTYALFHLDETAKNMWHAFSNKIKRDMIEGDAESRTELTTYGLTQIATTILGDRAINKVGHITKGAKASSGVSTFANAVKLAKELKPTLEMLQSFKREASYALSSVGGTIVTLAKELKPTLEMLQSFKREASYALSSVGGTIVTKIPQGELIEAYYKFAKSKDGGKGTGETLSKKKSIPDFVKKQWEAGNRFNKENRPRYPYNEVGLEAKEINGKKYVVDSYIPGEEIVSRKFTQLAEVKEKTALSYLSEFTKKYSSGSEISSGKFNPNALKGGRLDGELILEIPVQTKPVPQKIIEEANEKGIIIRDINGKVYN</sequence>
<evidence type="ECO:0000259" key="2">
    <source>
        <dbReference type="PROSITE" id="PS51756"/>
    </source>
</evidence>
<dbReference type="PANTHER" id="PTHR34976">
    <property type="entry name" value="RIBONUCLEASE YQCG-RELATED"/>
    <property type="match status" value="1"/>
</dbReference>
<dbReference type="RefSeq" id="WP_016124779.1">
    <property type="nucleotide sequence ID" value="NZ_KB976254.1"/>
</dbReference>
<gene>
    <name evidence="3" type="ORF">IKE_02019</name>
</gene>
<dbReference type="Proteomes" id="UP000014023">
    <property type="component" value="Unassembled WGS sequence"/>
</dbReference>
<accession>A0A9W5V9I1</accession>
<proteinExistence type="inferred from homology"/>
<dbReference type="InterPro" id="IPR006829">
    <property type="entry name" value="LXG_dom"/>
</dbReference>
<dbReference type="InterPro" id="IPR051768">
    <property type="entry name" value="Bact_secretion_toxin"/>
</dbReference>
<reference evidence="3 4" key="1">
    <citation type="submission" date="2012-12" db="EMBL/GenBank/DDBJ databases">
        <title>The Genome Sequence of Bacillus cereus VD196.</title>
        <authorList>
            <consortium name="The Broad Institute Genome Sequencing Platform"/>
            <consortium name="The Broad Institute Genome Sequencing Center for Infectious Disease"/>
            <person name="Feldgarden M."/>
            <person name="Van der Auwera G.A."/>
            <person name="Mahillon J."/>
            <person name="Duprez V."/>
            <person name="Timmery S."/>
            <person name="Mattelet C."/>
            <person name="Dierick K."/>
            <person name="Sun M."/>
            <person name="Yu Z."/>
            <person name="Zhu L."/>
            <person name="Hu X."/>
            <person name="Shank E.B."/>
            <person name="Swiecicka I."/>
            <person name="Hansen B.M."/>
            <person name="Andrup L."/>
            <person name="Walker B."/>
            <person name="Young S.K."/>
            <person name="Zeng Q."/>
            <person name="Gargeya S."/>
            <person name="Fitzgerald M."/>
            <person name="Haas B."/>
            <person name="Abouelleil A."/>
            <person name="Alvarado L."/>
            <person name="Arachchi H.M."/>
            <person name="Berlin A.M."/>
            <person name="Chapman S.B."/>
            <person name="Dewar J."/>
            <person name="Goldberg J."/>
            <person name="Griggs A."/>
            <person name="Gujja S."/>
            <person name="Hansen M."/>
            <person name="Howarth C."/>
            <person name="Imamovic A."/>
            <person name="Larimer J."/>
            <person name="McCowan C."/>
            <person name="Murphy C."/>
            <person name="Neiman D."/>
            <person name="Pearson M."/>
            <person name="Priest M."/>
            <person name="Roberts A."/>
            <person name="Saif S."/>
            <person name="Shea T."/>
            <person name="Sisk P."/>
            <person name="Sykes S."/>
            <person name="Wortman J."/>
            <person name="Nusbaum C."/>
            <person name="Birren B."/>
        </authorList>
    </citation>
    <scope>NUCLEOTIDE SEQUENCE [LARGE SCALE GENOMIC DNA]</scope>
    <source>
        <strain evidence="3 4">VD196</strain>
    </source>
</reference>
<evidence type="ECO:0000313" key="4">
    <source>
        <dbReference type="Proteomes" id="UP000014023"/>
    </source>
</evidence>
<comment type="similarity">
    <text evidence="1">In the N-terminal section; belongs to the LXG family.</text>
</comment>
<name>A0A9W5V9I1_BACCE</name>
<dbReference type="Pfam" id="PF04740">
    <property type="entry name" value="LXG"/>
    <property type="match status" value="1"/>
</dbReference>
<dbReference type="PANTHER" id="PTHR34976:SF1">
    <property type="entry name" value="TOXIN BC_0920"/>
    <property type="match status" value="1"/>
</dbReference>
<feature type="domain" description="LXG" evidence="2">
    <location>
        <begin position="1"/>
        <end position="217"/>
    </location>
</feature>
<dbReference type="EMBL" id="AHFL01000009">
    <property type="protein sequence ID" value="EOO67768.1"/>
    <property type="molecule type" value="Genomic_DNA"/>
</dbReference>
<evidence type="ECO:0000313" key="3">
    <source>
        <dbReference type="EMBL" id="EOO67768.1"/>
    </source>
</evidence>
<evidence type="ECO:0000256" key="1">
    <source>
        <dbReference type="ARBA" id="ARBA00034117"/>
    </source>
</evidence>